<name>A0A934K6X8_9BACT</name>
<dbReference type="PANTHER" id="PTHR12234:SF1">
    <property type="entry name" value="FORMIMINOTRANSFERASE N-TERMINAL SUBDOMAIN-CONTAINING PROTEIN"/>
    <property type="match status" value="1"/>
</dbReference>
<dbReference type="EMBL" id="JAEKNR010000234">
    <property type="protein sequence ID" value="MBJ7601149.1"/>
    <property type="molecule type" value="Genomic_DNA"/>
</dbReference>
<dbReference type="Proteomes" id="UP000612893">
    <property type="component" value="Unassembled WGS sequence"/>
</dbReference>
<dbReference type="AlphaFoldDB" id="A0A934K6X8"/>
<gene>
    <name evidence="2" type="ORF">JF922_24130</name>
</gene>
<dbReference type="Pfam" id="PF07837">
    <property type="entry name" value="FTCD_N"/>
    <property type="match status" value="1"/>
</dbReference>
<dbReference type="GO" id="GO:0016740">
    <property type="term" value="F:transferase activity"/>
    <property type="evidence" value="ECO:0007669"/>
    <property type="project" value="InterPro"/>
</dbReference>
<sequence>MGRDLDLVAALAGGRHVLDVHADPDHNRSVVTLAAASPDVLIDELTAQVATAVERIDLASHAGVHPRVGAADVVPIVPLGEVTMAEAVNAAHRLGERLWRELGLPVFFYGEAGGGRRLVEIRRRSLAPDLGGPRLHPRAGAVCVGARPPLVAYNIAFDELPPAVVGRLVRQMRELPGVHALAFPLTGGRLQLSMNLTRPEEAGPAAAFEAAQRVTGLEGSAELVGLCPVGAAAGPGCDGGLLEAR</sequence>
<dbReference type="SMART" id="SM01222">
    <property type="entry name" value="FTCD_N"/>
    <property type="match status" value="1"/>
</dbReference>
<evidence type="ECO:0000313" key="3">
    <source>
        <dbReference type="Proteomes" id="UP000612893"/>
    </source>
</evidence>
<dbReference type="InterPro" id="IPR037070">
    <property type="entry name" value="Formiminotransferase_C_sf"/>
</dbReference>
<organism evidence="2 3">
    <name type="scientific">Candidatus Nephthysia bennettiae</name>
    <dbReference type="NCBI Taxonomy" id="3127016"/>
    <lineage>
        <taxon>Bacteria</taxon>
        <taxon>Bacillati</taxon>
        <taxon>Candidatus Dormiibacterota</taxon>
        <taxon>Candidatus Dormibacteria</taxon>
        <taxon>Candidatus Dormibacterales</taxon>
        <taxon>Candidatus Dormibacteraceae</taxon>
        <taxon>Candidatus Nephthysia</taxon>
    </lineage>
</organism>
<keyword evidence="3" id="KW-1185">Reference proteome</keyword>
<proteinExistence type="predicted"/>
<feature type="domain" description="Formiminotransferase N-terminal subdomain" evidence="1">
    <location>
        <begin position="2"/>
        <end position="148"/>
    </location>
</feature>
<evidence type="ECO:0000259" key="1">
    <source>
        <dbReference type="SMART" id="SM01222"/>
    </source>
</evidence>
<dbReference type="Gene3D" id="3.30.70.670">
    <property type="entry name" value="Formiminotransferase, C-terminal subdomain"/>
    <property type="match status" value="1"/>
</dbReference>
<dbReference type="PANTHER" id="PTHR12234">
    <property type="entry name" value="FORMIMINOTRANSFERASE-CYCLODEAMINASE"/>
    <property type="match status" value="1"/>
</dbReference>
<protein>
    <submittedName>
        <fullName evidence="2">Glutamate formiminotransferase</fullName>
    </submittedName>
</protein>
<dbReference type="RefSeq" id="WP_338205246.1">
    <property type="nucleotide sequence ID" value="NZ_JAEKNR010000234.1"/>
</dbReference>
<dbReference type="GO" id="GO:0005542">
    <property type="term" value="F:folic acid binding"/>
    <property type="evidence" value="ECO:0007669"/>
    <property type="project" value="InterPro"/>
</dbReference>
<dbReference type="InterPro" id="IPR012886">
    <property type="entry name" value="Formiminotransferase_N"/>
</dbReference>
<dbReference type="InterPro" id="IPR051623">
    <property type="entry name" value="FTCD"/>
</dbReference>
<dbReference type="Gene3D" id="3.30.990.10">
    <property type="entry name" value="Formiminotransferase, N-terminal subdomain"/>
    <property type="match status" value="1"/>
</dbReference>
<reference evidence="2" key="1">
    <citation type="submission" date="2020-10" db="EMBL/GenBank/DDBJ databases">
        <title>Ca. Dormibacterota MAGs.</title>
        <authorList>
            <person name="Montgomery K."/>
        </authorList>
    </citation>
    <scope>NUCLEOTIDE SEQUENCE [LARGE SCALE GENOMIC DNA]</scope>
    <source>
        <strain evidence="2">SC8812_S17_10</strain>
    </source>
</reference>
<comment type="caution">
    <text evidence="2">The sequence shown here is derived from an EMBL/GenBank/DDBJ whole genome shotgun (WGS) entry which is preliminary data.</text>
</comment>
<accession>A0A934K6X8</accession>
<dbReference type="InterPro" id="IPR022384">
    <property type="entry name" value="FormiminoTrfase_cat_dom_sf"/>
</dbReference>
<feature type="non-terminal residue" evidence="2">
    <location>
        <position position="245"/>
    </location>
</feature>
<dbReference type="InterPro" id="IPR037064">
    <property type="entry name" value="Formiminotransferase_N_sf"/>
</dbReference>
<dbReference type="SUPFAM" id="SSF55116">
    <property type="entry name" value="Formiminotransferase domain of formiminotransferase-cyclodeaminase"/>
    <property type="match status" value="1"/>
</dbReference>
<evidence type="ECO:0000313" key="2">
    <source>
        <dbReference type="EMBL" id="MBJ7601149.1"/>
    </source>
</evidence>